<sequence length="137" mass="15861">MKSLRVLLRTRLEWIEEHLMQNAEKNGYGYITPSMARLYSYLGNAPVPMSELARRLKISRQAVHQLVNEGIHSGFLELLDSPNDKRVKMVQLSQEGQKMATVAIAEINKAEEELKQYIGVENVQELRRILELKWPED</sequence>
<dbReference type="InterPro" id="IPR036388">
    <property type="entry name" value="WH-like_DNA-bd_sf"/>
</dbReference>
<protein>
    <submittedName>
        <fullName evidence="2">Transcriptional regulator</fullName>
    </submittedName>
</protein>
<evidence type="ECO:0000313" key="2">
    <source>
        <dbReference type="EMBL" id="KYQ73528.1"/>
    </source>
</evidence>
<dbReference type="InterPro" id="IPR036390">
    <property type="entry name" value="WH_DNA-bd_sf"/>
</dbReference>
<dbReference type="InterPro" id="IPR000835">
    <property type="entry name" value="HTH_MarR-typ"/>
</dbReference>
<evidence type="ECO:0000259" key="1">
    <source>
        <dbReference type="PROSITE" id="PS50995"/>
    </source>
</evidence>
<dbReference type="SMART" id="SM00347">
    <property type="entry name" value="HTH_MARR"/>
    <property type="match status" value="1"/>
</dbReference>
<gene>
    <name evidence="2" type="ORF">AZH43_05260</name>
</gene>
<dbReference type="Gene3D" id="1.10.10.10">
    <property type="entry name" value="Winged helix-like DNA-binding domain superfamily/Winged helix DNA-binding domain"/>
    <property type="match status" value="1"/>
</dbReference>
<dbReference type="SUPFAM" id="SSF46785">
    <property type="entry name" value="Winged helix' DNA-binding domain"/>
    <property type="match status" value="1"/>
</dbReference>
<dbReference type="Pfam" id="PF12802">
    <property type="entry name" value="MarR_2"/>
    <property type="match status" value="1"/>
</dbReference>
<accession>A0A151Y664</accession>
<proteinExistence type="predicted"/>
<name>A0A151Y664_9GAMM</name>
<feature type="domain" description="HTH marR-type" evidence="1">
    <location>
        <begin position="1"/>
        <end position="135"/>
    </location>
</feature>
<dbReference type="InterPro" id="IPR039422">
    <property type="entry name" value="MarR/SlyA-like"/>
</dbReference>
<evidence type="ECO:0000313" key="3">
    <source>
        <dbReference type="Proteomes" id="UP000076276"/>
    </source>
</evidence>
<comment type="caution">
    <text evidence="2">The sequence shown here is derived from an EMBL/GenBank/DDBJ whole genome shotgun (WGS) entry which is preliminary data.</text>
</comment>
<dbReference type="STRING" id="1806892.AZH43_05260"/>
<dbReference type="EMBL" id="LUAW01000002">
    <property type="protein sequence ID" value="KYQ73528.1"/>
    <property type="molecule type" value="Genomic_DNA"/>
</dbReference>
<dbReference type="OrthoDB" id="6691125at2"/>
<dbReference type="PANTHER" id="PTHR33164">
    <property type="entry name" value="TRANSCRIPTIONAL REGULATOR, MARR FAMILY"/>
    <property type="match status" value="1"/>
</dbReference>
<organism evidence="2 3">
    <name type="scientific">Acinetobacter pragensis</name>
    <dbReference type="NCBI Taxonomy" id="1806892"/>
    <lineage>
        <taxon>Bacteria</taxon>
        <taxon>Pseudomonadati</taxon>
        <taxon>Pseudomonadota</taxon>
        <taxon>Gammaproteobacteria</taxon>
        <taxon>Moraxellales</taxon>
        <taxon>Moraxellaceae</taxon>
        <taxon>Acinetobacter</taxon>
    </lineage>
</organism>
<dbReference type="PROSITE" id="PS50995">
    <property type="entry name" value="HTH_MARR_2"/>
    <property type="match status" value="1"/>
</dbReference>
<dbReference type="Proteomes" id="UP000076276">
    <property type="component" value="Unassembled WGS sequence"/>
</dbReference>
<dbReference type="PRINTS" id="PR00598">
    <property type="entry name" value="HTHMARR"/>
</dbReference>
<dbReference type="GO" id="GO:0003700">
    <property type="term" value="F:DNA-binding transcription factor activity"/>
    <property type="evidence" value="ECO:0007669"/>
    <property type="project" value="InterPro"/>
</dbReference>
<dbReference type="AlphaFoldDB" id="A0A151Y664"/>
<reference evidence="2 3" key="1">
    <citation type="submission" date="2016-03" db="EMBL/GenBank/DDBJ databases">
        <title>Acinetobacter genomospecies 28 strain ANC 4149.</title>
        <authorList>
            <person name="Radolfova-Krizova L."/>
            <person name="Nemec A."/>
        </authorList>
    </citation>
    <scope>NUCLEOTIDE SEQUENCE [LARGE SCALE GENOMIC DNA]</scope>
    <source>
        <strain evidence="2 3">ANC 4149</strain>
    </source>
</reference>
<dbReference type="PANTHER" id="PTHR33164:SF43">
    <property type="entry name" value="HTH-TYPE TRANSCRIPTIONAL REPRESSOR YETL"/>
    <property type="match status" value="1"/>
</dbReference>
<keyword evidence="3" id="KW-1185">Reference proteome</keyword>
<dbReference type="GO" id="GO:0006950">
    <property type="term" value="P:response to stress"/>
    <property type="evidence" value="ECO:0007669"/>
    <property type="project" value="TreeGrafter"/>
</dbReference>